<sequence>MQNKNTILVVDDQSINIDFIVTNFKDKYSIKVASNGEMALKVLDKFEIDLVLLDIQMPIMDGYETIKEIKKQDRFKDLPVVFLTAKTDNDSLIKGFELGARDYIRKPFNTKELNVRVNNHLETYKLIKRLELSYKNLEKLLDSQANIVILTNSKELKFANRKFFEFLNFENLEKFKEKHKCICEFFIEDENFFHLKKIEEGANWLDEISLLEDSQRVVLIKNETKELAFSVSINQYDIDTMIVNFTDISETFNQKMILEKKILHDKLINAYNREFFDQNYKKFISEYSTSNSKLAIAMLDIDHFKLVNDNFGHDIGDQVLIQFVDTLHKNSRKNDILVRWGGEEFIMILKIDEVSNLQKILESLRKSIESFDFNIVGHKTCSIGGTIYLENEDILKTIKRADEAVYKAKELGRNKVVIV</sequence>
<dbReference type="GO" id="GO:1902201">
    <property type="term" value="P:negative regulation of bacterial-type flagellum-dependent cell motility"/>
    <property type="evidence" value="ECO:0007669"/>
    <property type="project" value="TreeGrafter"/>
</dbReference>
<dbReference type="SMART" id="SM00267">
    <property type="entry name" value="GGDEF"/>
    <property type="match status" value="1"/>
</dbReference>
<dbReference type="InterPro" id="IPR011006">
    <property type="entry name" value="CheY-like_superfamily"/>
</dbReference>
<dbReference type="NCBIfam" id="TIGR00254">
    <property type="entry name" value="GGDEF"/>
    <property type="match status" value="1"/>
</dbReference>
<dbReference type="Gene3D" id="3.40.50.2300">
    <property type="match status" value="1"/>
</dbReference>
<dbReference type="Proteomes" id="UP000035514">
    <property type="component" value="Unassembled WGS sequence"/>
</dbReference>
<evidence type="ECO:0000313" key="6">
    <source>
        <dbReference type="EMBL" id="KLD98036.1"/>
    </source>
</evidence>
<dbReference type="Pfam" id="PF00990">
    <property type="entry name" value="GGDEF"/>
    <property type="match status" value="1"/>
</dbReference>
<dbReference type="PANTHER" id="PTHR45138">
    <property type="entry name" value="REGULATORY COMPONENTS OF SENSORY TRANSDUCTION SYSTEM"/>
    <property type="match status" value="1"/>
</dbReference>
<dbReference type="EC" id="2.7.7.65" evidence="1"/>
<dbReference type="GO" id="GO:0043709">
    <property type="term" value="P:cell adhesion involved in single-species biofilm formation"/>
    <property type="evidence" value="ECO:0007669"/>
    <property type="project" value="TreeGrafter"/>
</dbReference>
<dbReference type="GO" id="GO:0000160">
    <property type="term" value="P:phosphorelay signal transduction system"/>
    <property type="evidence" value="ECO:0007669"/>
    <property type="project" value="InterPro"/>
</dbReference>
<dbReference type="PROSITE" id="PS50110">
    <property type="entry name" value="RESPONSE_REGULATORY"/>
    <property type="match status" value="1"/>
</dbReference>
<comment type="catalytic activity">
    <reaction evidence="2">
        <text>2 GTP = 3',3'-c-di-GMP + 2 diphosphate</text>
        <dbReference type="Rhea" id="RHEA:24898"/>
        <dbReference type="ChEBI" id="CHEBI:33019"/>
        <dbReference type="ChEBI" id="CHEBI:37565"/>
        <dbReference type="ChEBI" id="CHEBI:58805"/>
        <dbReference type="EC" id="2.7.7.65"/>
    </reaction>
</comment>
<dbReference type="FunFam" id="3.30.70.270:FF:000001">
    <property type="entry name" value="Diguanylate cyclase domain protein"/>
    <property type="match status" value="1"/>
</dbReference>
<feature type="domain" description="GGDEF" evidence="5">
    <location>
        <begin position="292"/>
        <end position="419"/>
    </location>
</feature>
<dbReference type="EMBL" id="JAIQ01000135">
    <property type="protein sequence ID" value="KLD98036.1"/>
    <property type="molecule type" value="Genomic_DNA"/>
</dbReference>
<accession>A0A0G9JUS6</accession>
<dbReference type="PATRIC" id="fig|1447256.3.peg.1957"/>
<dbReference type="InterPro" id="IPR029787">
    <property type="entry name" value="Nucleotide_cyclase"/>
</dbReference>
<dbReference type="PROSITE" id="PS50887">
    <property type="entry name" value="GGDEF"/>
    <property type="match status" value="1"/>
</dbReference>
<feature type="domain" description="Response regulatory" evidence="4">
    <location>
        <begin position="6"/>
        <end position="121"/>
    </location>
</feature>
<dbReference type="SUPFAM" id="SSF52172">
    <property type="entry name" value="CheY-like"/>
    <property type="match status" value="1"/>
</dbReference>
<proteinExistence type="predicted"/>
<dbReference type="PANTHER" id="PTHR45138:SF9">
    <property type="entry name" value="DIGUANYLATE CYCLASE DGCM-RELATED"/>
    <property type="match status" value="1"/>
</dbReference>
<dbReference type="CDD" id="cd01949">
    <property type="entry name" value="GGDEF"/>
    <property type="match status" value="1"/>
</dbReference>
<name>A0A0G9JUS6_9BACT</name>
<dbReference type="Gene3D" id="3.30.70.270">
    <property type="match status" value="1"/>
</dbReference>
<dbReference type="RefSeq" id="WP_052943051.1">
    <property type="nucleotide sequence ID" value="NZ_JAIQ01000135.1"/>
</dbReference>
<dbReference type="GO" id="GO:0052621">
    <property type="term" value="F:diguanylate cyclase activity"/>
    <property type="evidence" value="ECO:0007669"/>
    <property type="project" value="UniProtKB-EC"/>
</dbReference>
<dbReference type="InterPro" id="IPR001789">
    <property type="entry name" value="Sig_transdc_resp-reg_receiver"/>
</dbReference>
<evidence type="ECO:0000256" key="3">
    <source>
        <dbReference type="PROSITE-ProRule" id="PRU00169"/>
    </source>
</evidence>
<evidence type="ECO:0000256" key="1">
    <source>
        <dbReference type="ARBA" id="ARBA00012528"/>
    </source>
</evidence>
<reference evidence="6 7" key="1">
    <citation type="submission" date="2014-01" db="EMBL/GenBank/DDBJ databases">
        <title>Development of a Comparative Genomic Fingerprinting Assay for High Resolution Genotyping of Arcobacter butzleri.</title>
        <authorList>
            <person name="Webb A.L."/>
            <person name="Inglis G.D."/>
            <person name="Kruczkiewicz P."/>
            <person name="Selinger L.B."/>
            <person name="Taboada E.N."/>
        </authorList>
    </citation>
    <scope>NUCLEOTIDE SEQUENCE [LARGE SCALE GENOMIC DNA]</scope>
    <source>
        <strain evidence="6 7">L348</strain>
    </source>
</reference>
<dbReference type="AlphaFoldDB" id="A0A0G9JUS6"/>
<dbReference type="InterPro" id="IPR000160">
    <property type="entry name" value="GGDEF_dom"/>
</dbReference>
<organism evidence="6 7">
    <name type="scientific">Aliarcobacter butzleri L348</name>
    <dbReference type="NCBI Taxonomy" id="1447256"/>
    <lineage>
        <taxon>Bacteria</taxon>
        <taxon>Pseudomonadati</taxon>
        <taxon>Campylobacterota</taxon>
        <taxon>Epsilonproteobacteria</taxon>
        <taxon>Campylobacterales</taxon>
        <taxon>Arcobacteraceae</taxon>
        <taxon>Aliarcobacter</taxon>
    </lineage>
</organism>
<evidence type="ECO:0000313" key="7">
    <source>
        <dbReference type="Proteomes" id="UP000035514"/>
    </source>
</evidence>
<protein>
    <recommendedName>
        <fullName evidence="1">diguanylate cyclase</fullName>
        <ecNumber evidence="1">2.7.7.65</ecNumber>
    </recommendedName>
</protein>
<dbReference type="InterPro" id="IPR043128">
    <property type="entry name" value="Rev_trsase/Diguanyl_cyclase"/>
</dbReference>
<comment type="caution">
    <text evidence="6">The sequence shown here is derived from an EMBL/GenBank/DDBJ whole genome shotgun (WGS) entry which is preliminary data.</text>
</comment>
<keyword evidence="3" id="KW-0597">Phosphoprotein</keyword>
<dbReference type="SUPFAM" id="SSF55073">
    <property type="entry name" value="Nucleotide cyclase"/>
    <property type="match status" value="1"/>
</dbReference>
<feature type="modified residue" description="4-aspartylphosphate" evidence="3">
    <location>
        <position position="54"/>
    </location>
</feature>
<dbReference type="SMART" id="SM00448">
    <property type="entry name" value="REC"/>
    <property type="match status" value="1"/>
</dbReference>
<dbReference type="GO" id="GO:0005886">
    <property type="term" value="C:plasma membrane"/>
    <property type="evidence" value="ECO:0007669"/>
    <property type="project" value="TreeGrafter"/>
</dbReference>
<evidence type="ECO:0000259" key="4">
    <source>
        <dbReference type="PROSITE" id="PS50110"/>
    </source>
</evidence>
<gene>
    <name evidence="6" type="ORF">AA20_10015</name>
</gene>
<evidence type="ECO:0000256" key="2">
    <source>
        <dbReference type="ARBA" id="ARBA00034247"/>
    </source>
</evidence>
<evidence type="ECO:0000259" key="5">
    <source>
        <dbReference type="PROSITE" id="PS50887"/>
    </source>
</evidence>
<dbReference type="InterPro" id="IPR050469">
    <property type="entry name" value="Diguanylate_Cyclase"/>
</dbReference>
<dbReference type="Pfam" id="PF00072">
    <property type="entry name" value="Response_reg"/>
    <property type="match status" value="1"/>
</dbReference>